<gene>
    <name evidence="1" type="ORF">Q31a_35650</name>
</gene>
<sequence>MGECGRERTAQMLRSGELACYDSSPLSLAGGESGAAESVVGRKMLAGR</sequence>
<organism evidence="1 2">
    <name type="scientific">Aureliella helgolandensis</name>
    <dbReference type="NCBI Taxonomy" id="2527968"/>
    <lineage>
        <taxon>Bacteria</taxon>
        <taxon>Pseudomonadati</taxon>
        <taxon>Planctomycetota</taxon>
        <taxon>Planctomycetia</taxon>
        <taxon>Pirellulales</taxon>
        <taxon>Pirellulaceae</taxon>
        <taxon>Aureliella</taxon>
    </lineage>
</organism>
<dbReference type="AlphaFoldDB" id="A0A518G9I9"/>
<keyword evidence="2" id="KW-1185">Reference proteome</keyword>
<evidence type="ECO:0000313" key="2">
    <source>
        <dbReference type="Proteomes" id="UP000318017"/>
    </source>
</evidence>
<reference evidence="1 2" key="1">
    <citation type="submission" date="2019-02" db="EMBL/GenBank/DDBJ databases">
        <title>Deep-cultivation of Planctomycetes and their phenomic and genomic characterization uncovers novel biology.</title>
        <authorList>
            <person name="Wiegand S."/>
            <person name="Jogler M."/>
            <person name="Boedeker C."/>
            <person name="Pinto D."/>
            <person name="Vollmers J."/>
            <person name="Rivas-Marin E."/>
            <person name="Kohn T."/>
            <person name="Peeters S.H."/>
            <person name="Heuer A."/>
            <person name="Rast P."/>
            <person name="Oberbeckmann S."/>
            <person name="Bunk B."/>
            <person name="Jeske O."/>
            <person name="Meyerdierks A."/>
            <person name="Storesund J.E."/>
            <person name="Kallscheuer N."/>
            <person name="Luecker S."/>
            <person name="Lage O.M."/>
            <person name="Pohl T."/>
            <person name="Merkel B.J."/>
            <person name="Hornburger P."/>
            <person name="Mueller R.-W."/>
            <person name="Bruemmer F."/>
            <person name="Labrenz M."/>
            <person name="Spormann A.M."/>
            <person name="Op den Camp H."/>
            <person name="Overmann J."/>
            <person name="Amann R."/>
            <person name="Jetten M.S.M."/>
            <person name="Mascher T."/>
            <person name="Medema M.H."/>
            <person name="Devos D.P."/>
            <person name="Kaster A.-K."/>
            <person name="Ovreas L."/>
            <person name="Rohde M."/>
            <person name="Galperin M.Y."/>
            <person name="Jogler C."/>
        </authorList>
    </citation>
    <scope>NUCLEOTIDE SEQUENCE [LARGE SCALE GENOMIC DNA]</scope>
    <source>
        <strain evidence="1 2">Q31a</strain>
    </source>
</reference>
<evidence type="ECO:0000313" key="1">
    <source>
        <dbReference type="EMBL" id="QDV25242.1"/>
    </source>
</evidence>
<protein>
    <submittedName>
        <fullName evidence="1">Uncharacterized protein</fullName>
    </submittedName>
</protein>
<dbReference type="Proteomes" id="UP000318017">
    <property type="component" value="Chromosome"/>
</dbReference>
<dbReference type="KEGG" id="ahel:Q31a_35650"/>
<proteinExistence type="predicted"/>
<accession>A0A518G9I9</accession>
<name>A0A518G9I9_9BACT</name>
<dbReference type="EMBL" id="CP036298">
    <property type="protein sequence ID" value="QDV25242.1"/>
    <property type="molecule type" value="Genomic_DNA"/>
</dbReference>